<dbReference type="InterPro" id="IPR043128">
    <property type="entry name" value="Rev_trsase/Diguanyl_cyclase"/>
</dbReference>
<dbReference type="SMART" id="SM00267">
    <property type="entry name" value="GGDEF"/>
    <property type="match status" value="1"/>
</dbReference>
<accession>A0A2T2WRG9</accession>
<evidence type="ECO:0000259" key="1">
    <source>
        <dbReference type="SMART" id="SM00267"/>
    </source>
</evidence>
<dbReference type="SUPFAM" id="SSF55073">
    <property type="entry name" value="Nucleotide cyclase"/>
    <property type="match status" value="1"/>
</dbReference>
<evidence type="ECO:0000313" key="2">
    <source>
        <dbReference type="EMBL" id="PSR24817.1"/>
    </source>
</evidence>
<dbReference type="EMBL" id="PXYX01000042">
    <property type="protein sequence ID" value="PSR24817.1"/>
    <property type="molecule type" value="Genomic_DNA"/>
</dbReference>
<gene>
    <name evidence="2" type="ORF">C7B47_13850</name>
</gene>
<name>A0A2T2WRG9_SULTH</name>
<dbReference type="InterPro" id="IPR000160">
    <property type="entry name" value="GGDEF_dom"/>
</dbReference>
<sequence>MNDKLWDPSRARLQTRARILLKHLTLLKNLWTLGPMTEREVRTLWFYLFQLAGTGVALDYSDIIPRARGFLEWVQETVRQGSMRGEEFQQRLDQFLEIPRHLIAGPEMDPESSAQVVWGDRLVVVDNKPAPLWEKALRQHAVSIFTMPFAPTQVLRTARIMRPHMILLNAASPVRELESLCAVLRDDRRLDGTAVYLYVRAEQSELPAKLLRHIDGLITDYERSESMAAQILGILARVNQRRESSIWDPYTDLYSLAYLRERLEEEIMRQQRQQTRLGIIALTWDPRSVHTMDEEPGRTYLIIRRLAEYLQSQIRRSDVVAYDGMGRFYLVLFEANRRVISERTKMIQQQIRTETDMGLGSLLTGMALAPDHGNVPEDLFTHADRALWDELEQATVPSSLSTLSP</sequence>
<proteinExistence type="predicted"/>
<dbReference type="InterPro" id="IPR029787">
    <property type="entry name" value="Nucleotide_cyclase"/>
</dbReference>
<feature type="domain" description="GGDEF" evidence="1">
    <location>
        <begin position="235"/>
        <end position="401"/>
    </location>
</feature>
<organism evidence="2 3">
    <name type="scientific">Sulfobacillus thermosulfidooxidans</name>
    <dbReference type="NCBI Taxonomy" id="28034"/>
    <lineage>
        <taxon>Bacteria</taxon>
        <taxon>Bacillati</taxon>
        <taxon>Bacillota</taxon>
        <taxon>Clostridia</taxon>
        <taxon>Eubacteriales</taxon>
        <taxon>Clostridiales Family XVII. Incertae Sedis</taxon>
        <taxon>Sulfobacillus</taxon>
    </lineage>
</organism>
<dbReference type="AlphaFoldDB" id="A0A2T2WRG9"/>
<dbReference type="Gene3D" id="3.30.70.270">
    <property type="match status" value="1"/>
</dbReference>
<dbReference type="Pfam" id="PF00990">
    <property type="entry name" value="GGDEF"/>
    <property type="match status" value="1"/>
</dbReference>
<evidence type="ECO:0000313" key="3">
    <source>
        <dbReference type="Proteomes" id="UP000242705"/>
    </source>
</evidence>
<protein>
    <recommendedName>
        <fullName evidence="1">GGDEF domain-containing protein</fullName>
    </recommendedName>
</protein>
<comment type="caution">
    <text evidence="2">The sequence shown here is derived from an EMBL/GenBank/DDBJ whole genome shotgun (WGS) entry which is preliminary data.</text>
</comment>
<dbReference type="Proteomes" id="UP000242705">
    <property type="component" value="Unassembled WGS sequence"/>
</dbReference>
<reference evidence="2 3" key="1">
    <citation type="journal article" date="2014" name="BMC Genomics">
        <title>Comparison of environmental and isolate Sulfobacillus genomes reveals diverse carbon, sulfur, nitrogen, and hydrogen metabolisms.</title>
        <authorList>
            <person name="Justice N.B."/>
            <person name="Norman A."/>
            <person name="Brown C.T."/>
            <person name="Singh A."/>
            <person name="Thomas B.C."/>
            <person name="Banfield J.F."/>
        </authorList>
    </citation>
    <scope>NUCLEOTIDE SEQUENCE [LARGE SCALE GENOMIC DNA]</scope>
    <source>
        <strain evidence="2">AMDSBA5</strain>
    </source>
</reference>